<evidence type="ECO:0000313" key="2">
    <source>
        <dbReference type="Ensembl" id="ENSOKIP00005083281.1"/>
    </source>
</evidence>
<dbReference type="AlphaFoldDB" id="A0A8C7J856"/>
<accession>A0A8C7J856</accession>
<dbReference type="SUPFAM" id="SSF161084">
    <property type="entry name" value="MAPEG domain-like"/>
    <property type="match status" value="1"/>
</dbReference>
<feature type="transmembrane region" description="Helical" evidence="1">
    <location>
        <begin position="6"/>
        <end position="29"/>
    </location>
</feature>
<reference evidence="2" key="1">
    <citation type="submission" date="2025-08" db="UniProtKB">
        <authorList>
            <consortium name="Ensembl"/>
        </authorList>
    </citation>
    <scope>IDENTIFICATION</scope>
</reference>
<organism evidence="2 3">
    <name type="scientific">Oncorhynchus kisutch</name>
    <name type="common">Coho salmon</name>
    <name type="synonym">Salmo kisutch</name>
    <dbReference type="NCBI Taxonomy" id="8019"/>
    <lineage>
        <taxon>Eukaryota</taxon>
        <taxon>Metazoa</taxon>
        <taxon>Chordata</taxon>
        <taxon>Craniata</taxon>
        <taxon>Vertebrata</taxon>
        <taxon>Euteleostomi</taxon>
        <taxon>Actinopterygii</taxon>
        <taxon>Neopterygii</taxon>
        <taxon>Teleostei</taxon>
        <taxon>Protacanthopterygii</taxon>
        <taxon>Salmoniformes</taxon>
        <taxon>Salmonidae</taxon>
        <taxon>Salmoninae</taxon>
        <taxon>Oncorhynchus</taxon>
    </lineage>
</organism>
<dbReference type="Ensembl" id="ENSOKIT00005088888.1">
    <property type="protein sequence ID" value="ENSOKIP00005083281.1"/>
    <property type="gene ID" value="ENSOKIG00005036115.1"/>
</dbReference>
<protein>
    <submittedName>
        <fullName evidence="2">Uncharacterized protein</fullName>
    </submittedName>
</protein>
<dbReference type="Gene3D" id="1.20.120.550">
    <property type="entry name" value="Membrane associated eicosanoid/glutathione metabolism-like domain"/>
    <property type="match status" value="1"/>
</dbReference>
<dbReference type="GeneTree" id="ENSGT00940000176194"/>
<keyword evidence="1" id="KW-0472">Membrane</keyword>
<sequence length="121" mass="13353">MLDQVVLIAGVTVLGVLEQGNFFSLQVTYARCKYLVSAPSTSGPPEFERVFRAQSVSLLVILLLLFYLFFNLLLFSIFYVLWVLIAFSTLAILYSVSILPGSGPYPALQHSVGLYGSICVH</sequence>
<evidence type="ECO:0000256" key="1">
    <source>
        <dbReference type="SAM" id="Phobius"/>
    </source>
</evidence>
<keyword evidence="1" id="KW-0812">Transmembrane</keyword>
<feature type="transmembrane region" description="Helical" evidence="1">
    <location>
        <begin position="76"/>
        <end position="96"/>
    </location>
</feature>
<feature type="transmembrane region" description="Helical" evidence="1">
    <location>
        <begin position="50"/>
        <end position="70"/>
    </location>
</feature>
<evidence type="ECO:0000313" key="3">
    <source>
        <dbReference type="Proteomes" id="UP000694557"/>
    </source>
</evidence>
<proteinExistence type="predicted"/>
<keyword evidence="1" id="KW-1133">Transmembrane helix</keyword>
<reference evidence="2" key="2">
    <citation type="submission" date="2025-09" db="UniProtKB">
        <authorList>
            <consortium name="Ensembl"/>
        </authorList>
    </citation>
    <scope>IDENTIFICATION</scope>
</reference>
<keyword evidence="3" id="KW-1185">Reference proteome</keyword>
<dbReference type="Proteomes" id="UP000694557">
    <property type="component" value="Unassembled WGS sequence"/>
</dbReference>
<name>A0A8C7J856_ONCKI</name>
<dbReference type="InterPro" id="IPR023352">
    <property type="entry name" value="MAPEG-like_dom_sf"/>
</dbReference>